<sequence>MASVVALRFRGIAIARCAAGHTGIVLDWRRWQLVDGLTQIMEADAPIFILQPGPAAIEELTLQIAHRQLLRIPRTMTLADRMHQAGDPVAGFGGCRAFVLGCDLALWLLGELSARFDMGTAGKQPGWGRFGWRWCGGSGKNWLGRVEQGVAVAVPHGELGGGKWKNLVQVGEAEVGIALQCIGKKRIPFSTRIIFAATY</sequence>
<dbReference type="AlphaFoldDB" id="A0AAI9ICW2"/>
<dbReference type="Proteomes" id="UP000006772">
    <property type="component" value="Unassembled WGS sequence"/>
</dbReference>
<dbReference type="EMBL" id="AEEC02000021">
    <property type="protein sequence ID" value="EOA03842.1"/>
    <property type="molecule type" value="Genomic_DNA"/>
</dbReference>
<name>A0AAI9ICW2_9BURK</name>
<organism evidence="1 2">
    <name type="scientific">Herbaspirillum frisingense GSF30</name>
    <dbReference type="NCBI Taxonomy" id="864073"/>
    <lineage>
        <taxon>Bacteria</taxon>
        <taxon>Pseudomonadati</taxon>
        <taxon>Pseudomonadota</taxon>
        <taxon>Betaproteobacteria</taxon>
        <taxon>Burkholderiales</taxon>
        <taxon>Oxalobacteraceae</taxon>
        <taxon>Herbaspirillum</taxon>
    </lineage>
</organism>
<protein>
    <submittedName>
        <fullName evidence="1">Uncharacterized protein</fullName>
    </submittedName>
</protein>
<evidence type="ECO:0000313" key="2">
    <source>
        <dbReference type="Proteomes" id="UP000006772"/>
    </source>
</evidence>
<accession>A0AAI9ICW2</accession>
<proteinExistence type="predicted"/>
<reference evidence="1 2" key="1">
    <citation type="journal article" date="2013" name="Front. Microbiol.">
        <title>The genome of the endophytic bacterium H. frisingense GSF30(T) identifies diverse strategies in the Herbaspirillum genus to interact with plants.</title>
        <authorList>
            <person name="Straub D."/>
            <person name="Rothballer M."/>
            <person name="Hartmann A."/>
            <person name="Ludewig U."/>
        </authorList>
    </citation>
    <scope>NUCLEOTIDE SEQUENCE [LARGE SCALE GENOMIC DNA]</scope>
    <source>
        <strain evidence="1 2">GSF30</strain>
    </source>
</reference>
<gene>
    <name evidence="1" type="ORF">HFRIS_015111</name>
</gene>
<evidence type="ECO:0000313" key="1">
    <source>
        <dbReference type="EMBL" id="EOA03842.1"/>
    </source>
</evidence>
<comment type="caution">
    <text evidence="1">The sequence shown here is derived from an EMBL/GenBank/DDBJ whole genome shotgun (WGS) entry which is preliminary data.</text>
</comment>